<keyword evidence="1 2" id="KW-0597">Phosphoprotein</keyword>
<dbReference type="Proteomes" id="UP000314011">
    <property type="component" value="Unassembled WGS sequence"/>
</dbReference>
<evidence type="ECO:0000313" key="4">
    <source>
        <dbReference type="EMBL" id="TNY33342.1"/>
    </source>
</evidence>
<dbReference type="EMBL" id="VFFF01000001">
    <property type="protein sequence ID" value="TNY33342.1"/>
    <property type="molecule type" value="Genomic_DNA"/>
</dbReference>
<comment type="caution">
    <text evidence="4">The sequence shown here is derived from an EMBL/GenBank/DDBJ whole genome shotgun (WGS) entry which is preliminary data.</text>
</comment>
<dbReference type="SUPFAM" id="SSF52172">
    <property type="entry name" value="CheY-like"/>
    <property type="match status" value="1"/>
</dbReference>
<keyword evidence="5" id="KW-1185">Reference proteome</keyword>
<evidence type="ECO:0000256" key="2">
    <source>
        <dbReference type="PROSITE-ProRule" id="PRU00169"/>
    </source>
</evidence>
<dbReference type="GO" id="GO:0000160">
    <property type="term" value="P:phosphorelay signal transduction system"/>
    <property type="evidence" value="ECO:0007669"/>
    <property type="project" value="InterPro"/>
</dbReference>
<organism evidence="4 5">
    <name type="scientific">Pelagovum pacificum</name>
    <dbReference type="NCBI Taxonomy" id="2588711"/>
    <lineage>
        <taxon>Bacteria</taxon>
        <taxon>Pseudomonadati</taxon>
        <taxon>Pseudomonadota</taxon>
        <taxon>Alphaproteobacteria</taxon>
        <taxon>Rhodobacterales</taxon>
        <taxon>Paracoccaceae</taxon>
        <taxon>Pelagovum</taxon>
    </lineage>
</organism>
<dbReference type="SMART" id="SM00448">
    <property type="entry name" value="REC"/>
    <property type="match status" value="1"/>
</dbReference>
<dbReference type="Pfam" id="PF00072">
    <property type="entry name" value="Response_reg"/>
    <property type="match status" value="1"/>
</dbReference>
<gene>
    <name evidence="4" type="ORF">FHY64_08740</name>
</gene>
<dbReference type="PROSITE" id="PS50110">
    <property type="entry name" value="RESPONSE_REGULATORY"/>
    <property type="match status" value="1"/>
</dbReference>
<evidence type="ECO:0000313" key="5">
    <source>
        <dbReference type="Proteomes" id="UP000314011"/>
    </source>
</evidence>
<reference evidence="4 5" key="1">
    <citation type="submission" date="2019-06" db="EMBL/GenBank/DDBJ databases">
        <title>Genome of new Rhodobacteraceae sp. SM1903.</title>
        <authorList>
            <person name="Ren X."/>
        </authorList>
    </citation>
    <scope>NUCLEOTIDE SEQUENCE [LARGE SCALE GENOMIC DNA]</scope>
    <source>
        <strain evidence="4 5">SM1903</strain>
    </source>
</reference>
<dbReference type="OrthoDB" id="9800897at2"/>
<protein>
    <submittedName>
        <fullName evidence="4">Response regulator</fullName>
    </submittedName>
</protein>
<dbReference type="Gene3D" id="3.40.50.2300">
    <property type="match status" value="1"/>
</dbReference>
<feature type="modified residue" description="4-aspartylphosphate" evidence="2">
    <location>
        <position position="80"/>
    </location>
</feature>
<feature type="domain" description="Response regulatory" evidence="3">
    <location>
        <begin position="30"/>
        <end position="147"/>
    </location>
</feature>
<dbReference type="InterPro" id="IPR050595">
    <property type="entry name" value="Bact_response_regulator"/>
</dbReference>
<name>A0A5C5GEZ1_9RHOB</name>
<dbReference type="InterPro" id="IPR001789">
    <property type="entry name" value="Sig_transdc_resp-reg_receiver"/>
</dbReference>
<proteinExistence type="predicted"/>
<evidence type="ECO:0000256" key="1">
    <source>
        <dbReference type="ARBA" id="ARBA00022553"/>
    </source>
</evidence>
<dbReference type="PANTHER" id="PTHR44591">
    <property type="entry name" value="STRESS RESPONSE REGULATOR PROTEIN 1"/>
    <property type="match status" value="1"/>
</dbReference>
<accession>A0A5C5GEZ1</accession>
<dbReference type="InterPro" id="IPR011006">
    <property type="entry name" value="CheY-like_superfamily"/>
</dbReference>
<evidence type="ECO:0000259" key="3">
    <source>
        <dbReference type="PROSITE" id="PS50110"/>
    </source>
</evidence>
<dbReference type="PANTHER" id="PTHR44591:SF3">
    <property type="entry name" value="RESPONSE REGULATORY DOMAIN-CONTAINING PROTEIN"/>
    <property type="match status" value="1"/>
</dbReference>
<sequence length="150" mass="16772">MCLTTYTWKVFAVAPAIATLPANRIFMTHTILHIDDDPIACELVRSILEDAFEVRVVSRMNTSDALETLKQVAPDLIITDIAMPGHGGFELVRALRDTPSTAAIPIIVLSGRIAMLGHYEQFQDMVDDILEKPIHQAELRAKVRRTLKLH</sequence>
<dbReference type="AlphaFoldDB" id="A0A5C5GEZ1"/>